<gene>
    <name evidence="2" type="ORF">LCGC14_2757230</name>
</gene>
<organism evidence="2">
    <name type="scientific">marine sediment metagenome</name>
    <dbReference type="NCBI Taxonomy" id="412755"/>
    <lineage>
        <taxon>unclassified sequences</taxon>
        <taxon>metagenomes</taxon>
        <taxon>ecological metagenomes</taxon>
    </lineage>
</organism>
<dbReference type="AlphaFoldDB" id="A0A0F9B8M2"/>
<dbReference type="Pfam" id="PF01609">
    <property type="entry name" value="DDE_Tnp_1"/>
    <property type="match status" value="1"/>
</dbReference>
<name>A0A0F9B8M2_9ZZZZ</name>
<dbReference type="GO" id="GO:0003677">
    <property type="term" value="F:DNA binding"/>
    <property type="evidence" value="ECO:0007669"/>
    <property type="project" value="InterPro"/>
</dbReference>
<reference evidence="2" key="1">
    <citation type="journal article" date="2015" name="Nature">
        <title>Complex archaea that bridge the gap between prokaryotes and eukaryotes.</title>
        <authorList>
            <person name="Spang A."/>
            <person name="Saw J.H."/>
            <person name="Jorgensen S.L."/>
            <person name="Zaremba-Niedzwiedzka K."/>
            <person name="Martijn J."/>
            <person name="Lind A.E."/>
            <person name="van Eijk R."/>
            <person name="Schleper C."/>
            <person name="Guy L."/>
            <person name="Ettema T.J."/>
        </authorList>
    </citation>
    <scope>NUCLEOTIDE SEQUENCE</scope>
</reference>
<sequence length="349" mass="39324">MSARNGPVHVAKIVRRYRDKKYVTYLLRRSYRDGKKVLHETLGNISHLPDRLIDIIRRSLRGEEFVSAAEAFRTTRSLPHGHVEAVLKMARKLGMDKLIAGKRCPERDLVMAMIVQRIIFPCSKLAATRDWHTTTLAEELGVEDANVDALYAAMDWLLSRQKSIERKLAERHLAEGGLVLYDVSSSYYTGRTCSLARRGHDRDGKKGHPIIVYGLLADPEGRPVAVQVYPGNTGDPTTVPDQVEKLRVGFGLLRVVLVGDRGMLTETQIDALKADPELGWISALRSRQIRQLIDKGALDRSLFDEVDLAEIHSPDFPGERLVACYNPLLAEQRSRCREELLPATEKTLR</sequence>
<evidence type="ECO:0000259" key="1">
    <source>
        <dbReference type="Pfam" id="PF01609"/>
    </source>
</evidence>
<dbReference type="GO" id="GO:0006313">
    <property type="term" value="P:DNA transposition"/>
    <property type="evidence" value="ECO:0007669"/>
    <property type="project" value="InterPro"/>
</dbReference>
<protein>
    <recommendedName>
        <fullName evidence="1">Transposase IS4-like domain-containing protein</fullName>
    </recommendedName>
</protein>
<dbReference type="InterPro" id="IPR002559">
    <property type="entry name" value="Transposase_11"/>
</dbReference>
<feature type="non-terminal residue" evidence="2">
    <location>
        <position position="349"/>
    </location>
</feature>
<proteinExistence type="predicted"/>
<dbReference type="GO" id="GO:0004803">
    <property type="term" value="F:transposase activity"/>
    <property type="evidence" value="ECO:0007669"/>
    <property type="project" value="InterPro"/>
</dbReference>
<comment type="caution">
    <text evidence="2">The sequence shown here is derived from an EMBL/GenBank/DDBJ whole genome shotgun (WGS) entry which is preliminary data.</text>
</comment>
<accession>A0A0F9B8M2</accession>
<feature type="domain" description="Transposase IS4-like" evidence="1">
    <location>
        <begin position="196"/>
        <end position="288"/>
    </location>
</feature>
<evidence type="ECO:0000313" key="2">
    <source>
        <dbReference type="EMBL" id="KKK87039.1"/>
    </source>
</evidence>
<dbReference type="EMBL" id="LAZR01050583">
    <property type="protein sequence ID" value="KKK87039.1"/>
    <property type="molecule type" value="Genomic_DNA"/>
</dbReference>